<keyword evidence="3" id="KW-1185">Reference proteome</keyword>
<dbReference type="OrthoDB" id="2013972at2759"/>
<dbReference type="Pfam" id="PF13489">
    <property type="entry name" value="Methyltransf_23"/>
    <property type="match status" value="1"/>
</dbReference>
<evidence type="ECO:0000256" key="1">
    <source>
        <dbReference type="SAM" id="MobiDB-lite"/>
    </source>
</evidence>
<dbReference type="PANTHER" id="PTHR43591:SF10">
    <property type="entry name" value="ABC TRANSMEMBRANE TYPE-1 DOMAIN-CONTAINING PROTEIN-RELATED"/>
    <property type="match status" value="1"/>
</dbReference>
<dbReference type="PANTHER" id="PTHR43591">
    <property type="entry name" value="METHYLTRANSFERASE"/>
    <property type="match status" value="1"/>
</dbReference>
<dbReference type="AlphaFoldDB" id="A0A225AW08"/>
<feature type="region of interest" description="Disordered" evidence="1">
    <location>
        <begin position="1"/>
        <end position="27"/>
    </location>
</feature>
<dbReference type="EMBL" id="LFMY01000008">
    <property type="protein sequence ID" value="OKL59146.1"/>
    <property type="molecule type" value="Genomic_DNA"/>
</dbReference>
<dbReference type="GO" id="GO:0008168">
    <property type="term" value="F:methyltransferase activity"/>
    <property type="evidence" value="ECO:0007669"/>
    <property type="project" value="TreeGrafter"/>
</dbReference>
<reference evidence="2 3" key="1">
    <citation type="submission" date="2015-06" db="EMBL/GenBank/DDBJ databases">
        <title>Talaromyces atroroseus IBT 11181 draft genome.</title>
        <authorList>
            <person name="Rasmussen K.B."/>
            <person name="Rasmussen S."/>
            <person name="Petersen B."/>
            <person name="Sicheritz-Ponten T."/>
            <person name="Mortensen U.H."/>
            <person name="Thrane U."/>
        </authorList>
    </citation>
    <scope>NUCLEOTIDE SEQUENCE [LARGE SCALE GENOMIC DNA]</scope>
    <source>
        <strain evidence="2 3">IBT 11181</strain>
    </source>
</reference>
<dbReference type="Gene3D" id="3.40.50.150">
    <property type="entry name" value="Vaccinia Virus protein VP39"/>
    <property type="match status" value="1"/>
</dbReference>
<dbReference type="Proteomes" id="UP000214365">
    <property type="component" value="Unassembled WGS sequence"/>
</dbReference>
<dbReference type="CDD" id="cd02440">
    <property type="entry name" value="AdoMet_MTases"/>
    <property type="match status" value="1"/>
</dbReference>
<proteinExistence type="predicted"/>
<sequence length="326" mass="36706">MDWTAEPATVEIDSEDADSALGDELSTSSTSLSSSVLRYEWKHGRRYHSYNAGAYNFPNDEKEQDRLDMVHHVYYRCLHDRLFLAPIDPNAGLRILDIGTGTGMWPIELGDLYPGAGLILGNDLSPIQPHWVPANVRFMVDDVEQQWATSQPFDYIHCRYMAGSIKDWPRLIRQCYQNLAPGGWLELQESANTLYSEDGTLKPDNPMVQLMDGLMEACDRVGRTLDPAPSMKAWVKDAGFANVKQQRFKLPVGSWPKDPRMKEIGTFLALNFVEGVDAFTAVLFRDVLGWKQDEVEILNSSVRAAAQQKGIHPLFDFLVVTAQKPA</sequence>
<dbReference type="InterPro" id="IPR029063">
    <property type="entry name" value="SAM-dependent_MTases_sf"/>
</dbReference>
<dbReference type="SUPFAM" id="SSF53335">
    <property type="entry name" value="S-adenosyl-L-methionine-dependent methyltransferases"/>
    <property type="match status" value="1"/>
</dbReference>
<accession>A0A225AW08</accession>
<dbReference type="GeneID" id="31005671"/>
<comment type="caution">
    <text evidence="2">The sequence shown here is derived from an EMBL/GenBank/DDBJ whole genome shotgun (WGS) entry which is preliminary data.</text>
</comment>
<evidence type="ECO:0000313" key="3">
    <source>
        <dbReference type="Proteomes" id="UP000214365"/>
    </source>
</evidence>
<name>A0A225AW08_TALAT</name>
<dbReference type="STRING" id="1441469.A0A225AW08"/>
<gene>
    <name evidence="2" type="ORF">UA08_05915</name>
</gene>
<protein>
    <submittedName>
        <fullName evidence="2">Uncharacterized protein</fullName>
    </submittedName>
</protein>
<organism evidence="2 3">
    <name type="scientific">Talaromyces atroroseus</name>
    <dbReference type="NCBI Taxonomy" id="1441469"/>
    <lineage>
        <taxon>Eukaryota</taxon>
        <taxon>Fungi</taxon>
        <taxon>Dikarya</taxon>
        <taxon>Ascomycota</taxon>
        <taxon>Pezizomycotina</taxon>
        <taxon>Eurotiomycetes</taxon>
        <taxon>Eurotiomycetidae</taxon>
        <taxon>Eurotiales</taxon>
        <taxon>Trichocomaceae</taxon>
        <taxon>Talaromyces</taxon>
        <taxon>Talaromyces sect. Trachyspermi</taxon>
    </lineage>
</organism>
<dbReference type="RefSeq" id="XP_020119267.1">
    <property type="nucleotide sequence ID" value="XM_020268237.1"/>
</dbReference>
<evidence type="ECO:0000313" key="2">
    <source>
        <dbReference type="EMBL" id="OKL59146.1"/>
    </source>
</evidence>